<evidence type="ECO:0000256" key="2">
    <source>
        <dbReference type="ARBA" id="ARBA00022679"/>
    </source>
</evidence>
<comment type="caution">
    <text evidence="6">The sequence shown here is derived from an EMBL/GenBank/DDBJ whole genome shotgun (WGS) entry which is preliminary data.</text>
</comment>
<sequence length="541" mass="60983">MASSNLRGPSFPPLPLSHSRRSAPASTSTFPSHSPRCPRLHRRNRWSACAADTLLAGARREEGKGGARVEVGDLKSWLVREGLPPCKVVLRERNSHDGKHRPIHYVAASEDLQAGDVAFSVPNSLVVTLERVLGDETVAELLTTNKLSELACLALYLMYEKKQGKRSSWYPFIKELDRQRGRGQLAVESPLLWSEDELAYLEGSPTKAEVLGREEGIKREYNELDTVWFMAGSLFKVILLHVYHAITFCSRGHLVLMINNFLVFDIMYHALQQYPFDIPTEAFPYEIFKQAFVAVQSCVVHLQNVSLARRFALVPLGPPLLAYKSNCKAMLKADQDFVQLVVDRPYKAGEAIVVWCGPQPNSRLLLNYGLVDEDNPYDRLLIETSLNTEDPQYQDKRMVAQRNGKLAVQVFNVYVGREREAILDMLPYLRLGYVSDPSEMHSVISSQGPICPVSPCMERAVLDQLVGYFQTRLSRYPTTLSEDEAIMDNWQLDPKKRIAARLVSLEKKMLNACILATVEFIEQLPDHTISPCPAPFAPLLK</sequence>
<name>A0AAP0B816_9ASPA</name>
<dbReference type="Proteomes" id="UP001418222">
    <property type="component" value="Unassembled WGS sequence"/>
</dbReference>
<evidence type="ECO:0000256" key="3">
    <source>
        <dbReference type="ARBA" id="ARBA00022691"/>
    </source>
</evidence>
<reference evidence="6 7" key="1">
    <citation type="journal article" date="2022" name="Nat. Plants">
        <title>Genomes of leafy and leafless Platanthera orchids illuminate the evolution of mycoheterotrophy.</title>
        <authorList>
            <person name="Li M.H."/>
            <person name="Liu K.W."/>
            <person name="Li Z."/>
            <person name="Lu H.C."/>
            <person name="Ye Q.L."/>
            <person name="Zhang D."/>
            <person name="Wang J.Y."/>
            <person name="Li Y.F."/>
            <person name="Zhong Z.M."/>
            <person name="Liu X."/>
            <person name="Yu X."/>
            <person name="Liu D.K."/>
            <person name="Tu X.D."/>
            <person name="Liu B."/>
            <person name="Hao Y."/>
            <person name="Liao X.Y."/>
            <person name="Jiang Y.T."/>
            <person name="Sun W.H."/>
            <person name="Chen J."/>
            <person name="Chen Y.Q."/>
            <person name="Ai Y."/>
            <person name="Zhai J.W."/>
            <person name="Wu S.S."/>
            <person name="Zhou Z."/>
            <person name="Hsiao Y.Y."/>
            <person name="Wu W.L."/>
            <person name="Chen Y.Y."/>
            <person name="Lin Y.F."/>
            <person name="Hsu J.L."/>
            <person name="Li C.Y."/>
            <person name="Wang Z.W."/>
            <person name="Zhao X."/>
            <person name="Zhong W.Y."/>
            <person name="Ma X.K."/>
            <person name="Ma L."/>
            <person name="Huang J."/>
            <person name="Chen G.Z."/>
            <person name="Huang M.Z."/>
            <person name="Huang L."/>
            <person name="Peng D.H."/>
            <person name="Luo Y.B."/>
            <person name="Zou S.Q."/>
            <person name="Chen S.P."/>
            <person name="Lan S."/>
            <person name="Tsai W.C."/>
            <person name="Van de Peer Y."/>
            <person name="Liu Z.J."/>
        </authorList>
    </citation>
    <scope>NUCLEOTIDE SEQUENCE [LARGE SCALE GENOMIC DNA]</scope>
    <source>
        <strain evidence="6">Lor287</strain>
    </source>
</reference>
<evidence type="ECO:0000259" key="5">
    <source>
        <dbReference type="Pfam" id="PF09273"/>
    </source>
</evidence>
<accession>A0AAP0B816</accession>
<dbReference type="InterPro" id="IPR050600">
    <property type="entry name" value="SETD3_SETD6_MTase"/>
</dbReference>
<dbReference type="Gene3D" id="3.90.1420.10">
    <property type="entry name" value="Rubisco LSMT, substrate-binding domain"/>
    <property type="match status" value="1"/>
</dbReference>
<organism evidence="6 7">
    <name type="scientific">Platanthera zijinensis</name>
    <dbReference type="NCBI Taxonomy" id="2320716"/>
    <lineage>
        <taxon>Eukaryota</taxon>
        <taxon>Viridiplantae</taxon>
        <taxon>Streptophyta</taxon>
        <taxon>Embryophyta</taxon>
        <taxon>Tracheophyta</taxon>
        <taxon>Spermatophyta</taxon>
        <taxon>Magnoliopsida</taxon>
        <taxon>Liliopsida</taxon>
        <taxon>Asparagales</taxon>
        <taxon>Orchidaceae</taxon>
        <taxon>Orchidoideae</taxon>
        <taxon>Orchideae</taxon>
        <taxon>Orchidinae</taxon>
        <taxon>Platanthera</taxon>
    </lineage>
</organism>
<proteinExistence type="predicted"/>
<keyword evidence="3" id="KW-0949">S-adenosyl-L-methionine</keyword>
<dbReference type="InterPro" id="IPR046341">
    <property type="entry name" value="SET_dom_sf"/>
</dbReference>
<dbReference type="PANTHER" id="PTHR13271">
    <property type="entry name" value="UNCHARACTERIZED PUTATIVE METHYLTRANSFERASE"/>
    <property type="match status" value="1"/>
</dbReference>
<dbReference type="PANTHER" id="PTHR13271:SF9">
    <property type="entry name" value="RUBISCO METHYLTRANSFERASE FAMILY PROTEIN"/>
    <property type="match status" value="1"/>
</dbReference>
<evidence type="ECO:0000256" key="1">
    <source>
        <dbReference type="ARBA" id="ARBA00022603"/>
    </source>
</evidence>
<dbReference type="InterPro" id="IPR015353">
    <property type="entry name" value="Rubisco_LSMT_subst-bd"/>
</dbReference>
<gene>
    <name evidence="6" type="ORF">KSP39_PZI015676</name>
</gene>
<keyword evidence="2" id="KW-0808">Transferase</keyword>
<evidence type="ECO:0000313" key="7">
    <source>
        <dbReference type="Proteomes" id="UP001418222"/>
    </source>
</evidence>
<dbReference type="SUPFAM" id="SSF81822">
    <property type="entry name" value="RuBisCo LSMT C-terminal, substrate-binding domain"/>
    <property type="match status" value="1"/>
</dbReference>
<feature type="domain" description="Rubisco LSMT substrate-binding" evidence="5">
    <location>
        <begin position="388"/>
        <end position="510"/>
    </location>
</feature>
<dbReference type="Gene3D" id="3.90.1410.10">
    <property type="entry name" value="set domain protein methyltransferase, domain 1"/>
    <property type="match status" value="1"/>
</dbReference>
<feature type="region of interest" description="Disordered" evidence="4">
    <location>
        <begin position="1"/>
        <end position="38"/>
    </location>
</feature>
<dbReference type="SUPFAM" id="SSF82199">
    <property type="entry name" value="SET domain"/>
    <property type="match status" value="1"/>
</dbReference>
<keyword evidence="7" id="KW-1185">Reference proteome</keyword>
<dbReference type="GO" id="GO:0032259">
    <property type="term" value="P:methylation"/>
    <property type="evidence" value="ECO:0007669"/>
    <property type="project" value="UniProtKB-KW"/>
</dbReference>
<protein>
    <recommendedName>
        <fullName evidence="5">Rubisco LSMT substrate-binding domain-containing protein</fullName>
    </recommendedName>
</protein>
<dbReference type="GO" id="GO:0009570">
    <property type="term" value="C:chloroplast stroma"/>
    <property type="evidence" value="ECO:0007669"/>
    <property type="project" value="TreeGrafter"/>
</dbReference>
<dbReference type="GO" id="GO:0016279">
    <property type="term" value="F:protein-lysine N-methyltransferase activity"/>
    <property type="evidence" value="ECO:0007669"/>
    <property type="project" value="TreeGrafter"/>
</dbReference>
<evidence type="ECO:0000313" key="6">
    <source>
        <dbReference type="EMBL" id="KAK8933307.1"/>
    </source>
</evidence>
<dbReference type="Pfam" id="PF09273">
    <property type="entry name" value="Rubis-subs-bind"/>
    <property type="match status" value="1"/>
</dbReference>
<keyword evidence="1" id="KW-0489">Methyltransferase</keyword>
<dbReference type="EMBL" id="JBBWWQ010000013">
    <property type="protein sequence ID" value="KAK8933307.1"/>
    <property type="molecule type" value="Genomic_DNA"/>
</dbReference>
<evidence type="ECO:0000256" key="4">
    <source>
        <dbReference type="SAM" id="MobiDB-lite"/>
    </source>
</evidence>
<dbReference type="InterPro" id="IPR036464">
    <property type="entry name" value="Rubisco_LSMT_subst-bd_sf"/>
</dbReference>
<dbReference type="AlphaFoldDB" id="A0AAP0B816"/>